<evidence type="ECO:0000313" key="4">
    <source>
        <dbReference type="Proteomes" id="UP000603728"/>
    </source>
</evidence>
<dbReference type="GO" id="GO:0016787">
    <property type="term" value="F:hydrolase activity"/>
    <property type="evidence" value="ECO:0007669"/>
    <property type="project" value="UniProtKB-KW"/>
</dbReference>
<dbReference type="Gene3D" id="3.40.50.1820">
    <property type="entry name" value="alpha/beta hydrolase"/>
    <property type="match status" value="1"/>
</dbReference>
<dbReference type="SUPFAM" id="SSF53474">
    <property type="entry name" value="alpha/beta-Hydrolases"/>
    <property type="match status" value="1"/>
</dbReference>
<proteinExistence type="predicted"/>
<sequence>MKKIIPLLFILFSFSQSFAQDISGQWNGVLKLPTNQLKVVFNITKTENGYTSTTDSPDQNVKGIPVKSTVFENSVLKLDIPAIGGSYEGKLNTDNIFVGKVTQNGHTLDLDLSKGNIEIVRPQEPKQPFPYYTEDVKFENKKDQVTLAGTLSLPKKEGNFPVVILISGSGAQNRDEEMLGHKPFLVLADYLTKKGIAVLRFDDRGFGESTGDFKSATTTDFAKDVQAGADYLKTRKEINKKKIGLIGHSEGGVIAPIVAGNSKDISFIVLMAGTGIRGDKLLLLQKELIERQMGVSEAEIKRGQETYKEIYELITSSSSVDEKLKKDVKNIFESKLGVKDKRADAYTYEVTNPWIYDFLKLDPTPYLEKVKCPVLAINGSKDVQVPAEANLQNINKALTKGGNKRVTIKELPNLNHLFQECKTGSQFEYGAIEQTISPVALEEISSWVLIQTN</sequence>
<feature type="signal peptide" evidence="1">
    <location>
        <begin position="1"/>
        <end position="19"/>
    </location>
</feature>
<comment type="caution">
    <text evidence="3">The sequence shown here is derived from an EMBL/GenBank/DDBJ whole genome shotgun (WGS) entry which is preliminary data.</text>
</comment>
<dbReference type="PANTHER" id="PTHR43265:SF1">
    <property type="entry name" value="ESTERASE ESTD"/>
    <property type="match status" value="1"/>
</dbReference>
<keyword evidence="1" id="KW-0732">Signal</keyword>
<evidence type="ECO:0000259" key="2">
    <source>
        <dbReference type="Pfam" id="PF12146"/>
    </source>
</evidence>
<protein>
    <submittedName>
        <fullName evidence="3">Alpha/beta hydrolase</fullName>
    </submittedName>
</protein>
<dbReference type="InterPro" id="IPR053145">
    <property type="entry name" value="AB_hydrolase_Est10"/>
</dbReference>
<evidence type="ECO:0000256" key="1">
    <source>
        <dbReference type="SAM" id="SignalP"/>
    </source>
</evidence>
<reference evidence="3 4" key="1">
    <citation type="submission" date="2021-01" db="EMBL/GenBank/DDBJ databases">
        <title>Genome seq and assembly of Flavobacterium sp. GN10.</title>
        <authorList>
            <person name="Chhetri G."/>
        </authorList>
    </citation>
    <scope>NUCLEOTIDE SEQUENCE [LARGE SCALE GENOMIC DNA]</scope>
    <source>
        <strain evidence="3 4">GN10</strain>
    </source>
</reference>
<evidence type="ECO:0000313" key="3">
    <source>
        <dbReference type="EMBL" id="MBL0739288.1"/>
    </source>
</evidence>
<dbReference type="InterPro" id="IPR022742">
    <property type="entry name" value="Hydrolase_4"/>
</dbReference>
<feature type="chain" id="PRO_5046463453" evidence="1">
    <location>
        <begin position="20"/>
        <end position="453"/>
    </location>
</feature>
<name>A0ABS1KJ66_9FLAO</name>
<feature type="domain" description="Serine aminopeptidase S33" evidence="2">
    <location>
        <begin position="187"/>
        <end position="417"/>
    </location>
</feature>
<dbReference type="RefSeq" id="WP_202006291.1">
    <property type="nucleotide sequence ID" value="NZ_JAERSF010000005.1"/>
</dbReference>
<dbReference type="PANTHER" id="PTHR43265">
    <property type="entry name" value="ESTERASE ESTD"/>
    <property type="match status" value="1"/>
</dbReference>
<dbReference type="InterPro" id="IPR029058">
    <property type="entry name" value="AB_hydrolase_fold"/>
</dbReference>
<dbReference type="Pfam" id="PF12146">
    <property type="entry name" value="Hydrolase_4"/>
    <property type="match status" value="1"/>
</dbReference>
<keyword evidence="4" id="KW-1185">Reference proteome</keyword>
<gene>
    <name evidence="3" type="ORF">JI750_20530</name>
</gene>
<organism evidence="3 4">
    <name type="scientific">Flavobacterium tagetis</name>
    <dbReference type="NCBI Taxonomy" id="2801336"/>
    <lineage>
        <taxon>Bacteria</taxon>
        <taxon>Pseudomonadati</taxon>
        <taxon>Bacteroidota</taxon>
        <taxon>Flavobacteriia</taxon>
        <taxon>Flavobacteriales</taxon>
        <taxon>Flavobacteriaceae</taxon>
        <taxon>Flavobacterium</taxon>
    </lineage>
</organism>
<keyword evidence="3" id="KW-0378">Hydrolase</keyword>
<accession>A0ABS1KJ66</accession>
<dbReference type="EMBL" id="JAERSF010000005">
    <property type="protein sequence ID" value="MBL0739288.1"/>
    <property type="molecule type" value="Genomic_DNA"/>
</dbReference>
<dbReference type="Proteomes" id="UP000603728">
    <property type="component" value="Unassembled WGS sequence"/>
</dbReference>